<protein>
    <submittedName>
        <fullName evidence="1">Outer membrane protein OprM</fullName>
    </submittedName>
</protein>
<sequence>QYSENLSLARYKQGAVGYLDVVVAQTASLQAQRSVIDLQTQQLAASVGLVKALGGGWNSTDLAVEATSKKVDPAARIQ</sequence>
<dbReference type="Pfam" id="PF02321">
    <property type="entry name" value="OEP"/>
    <property type="match status" value="1"/>
</dbReference>
<gene>
    <name evidence="1" type="ORF">Tci_924125</name>
</gene>
<evidence type="ECO:0000313" key="1">
    <source>
        <dbReference type="EMBL" id="GFD52156.1"/>
    </source>
</evidence>
<feature type="non-terminal residue" evidence="1">
    <location>
        <position position="1"/>
    </location>
</feature>
<dbReference type="SUPFAM" id="SSF56954">
    <property type="entry name" value="Outer membrane efflux proteins (OEP)"/>
    <property type="match status" value="1"/>
</dbReference>
<dbReference type="AlphaFoldDB" id="A0A699X2N9"/>
<dbReference type="EMBL" id="BKCJ011778695">
    <property type="protein sequence ID" value="GFD52156.1"/>
    <property type="molecule type" value="Genomic_DNA"/>
</dbReference>
<accession>A0A699X2N9</accession>
<comment type="caution">
    <text evidence="1">The sequence shown here is derived from an EMBL/GenBank/DDBJ whole genome shotgun (WGS) entry which is preliminary data.</text>
</comment>
<dbReference type="InterPro" id="IPR003423">
    <property type="entry name" value="OMP_efflux"/>
</dbReference>
<proteinExistence type="predicted"/>
<dbReference type="Gene3D" id="1.20.1600.10">
    <property type="entry name" value="Outer membrane efflux proteins (OEP)"/>
    <property type="match status" value="1"/>
</dbReference>
<organism evidence="1">
    <name type="scientific">Tanacetum cinerariifolium</name>
    <name type="common">Dalmatian daisy</name>
    <name type="synonym">Chrysanthemum cinerariifolium</name>
    <dbReference type="NCBI Taxonomy" id="118510"/>
    <lineage>
        <taxon>Eukaryota</taxon>
        <taxon>Viridiplantae</taxon>
        <taxon>Streptophyta</taxon>
        <taxon>Embryophyta</taxon>
        <taxon>Tracheophyta</taxon>
        <taxon>Spermatophyta</taxon>
        <taxon>Magnoliopsida</taxon>
        <taxon>eudicotyledons</taxon>
        <taxon>Gunneridae</taxon>
        <taxon>Pentapetalae</taxon>
        <taxon>asterids</taxon>
        <taxon>campanulids</taxon>
        <taxon>Asterales</taxon>
        <taxon>Asteraceae</taxon>
        <taxon>Asteroideae</taxon>
        <taxon>Anthemideae</taxon>
        <taxon>Anthemidinae</taxon>
        <taxon>Tanacetum</taxon>
    </lineage>
</organism>
<reference evidence="1" key="1">
    <citation type="journal article" date="2019" name="Sci. Rep.">
        <title>Draft genome of Tanacetum cinerariifolium, the natural source of mosquito coil.</title>
        <authorList>
            <person name="Yamashiro T."/>
            <person name="Shiraishi A."/>
            <person name="Satake H."/>
            <person name="Nakayama K."/>
        </authorList>
    </citation>
    <scope>NUCLEOTIDE SEQUENCE</scope>
</reference>
<name>A0A699X2N9_TANCI</name>